<keyword evidence="1" id="KW-0812">Transmembrane</keyword>
<proteinExistence type="predicted"/>
<keyword evidence="1" id="KW-1133">Transmembrane helix</keyword>
<keyword evidence="1" id="KW-0472">Membrane</keyword>
<dbReference type="EMBL" id="OOIL02002916">
    <property type="protein sequence ID" value="VFQ85264.1"/>
    <property type="molecule type" value="Genomic_DNA"/>
</dbReference>
<protein>
    <submittedName>
        <fullName evidence="2">Uncharacterized protein</fullName>
    </submittedName>
</protein>
<organism evidence="2 3">
    <name type="scientific">Cuscuta campestris</name>
    <dbReference type="NCBI Taxonomy" id="132261"/>
    <lineage>
        <taxon>Eukaryota</taxon>
        <taxon>Viridiplantae</taxon>
        <taxon>Streptophyta</taxon>
        <taxon>Embryophyta</taxon>
        <taxon>Tracheophyta</taxon>
        <taxon>Spermatophyta</taxon>
        <taxon>Magnoliopsida</taxon>
        <taxon>eudicotyledons</taxon>
        <taxon>Gunneridae</taxon>
        <taxon>Pentapetalae</taxon>
        <taxon>asterids</taxon>
        <taxon>lamiids</taxon>
        <taxon>Solanales</taxon>
        <taxon>Convolvulaceae</taxon>
        <taxon>Cuscuteae</taxon>
        <taxon>Cuscuta</taxon>
        <taxon>Cuscuta subgen. Grammica</taxon>
        <taxon>Cuscuta sect. Cleistogrammica</taxon>
    </lineage>
</organism>
<accession>A0A484MA15</accession>
<dbReference type="Proteomes" id="UP000595140">
    <property type="component" value="Unassembled WGS sequence"/>
</dbReference>
<sequence length="87" mass="9772">MFSCFHHVVVLGKPSRLACEVPNMHDCRSLRKNNHIPTLPLDGPLAIVGHCSQHKRYDSIRLNCICEFHGIFNAGMVVFIAISMVVQ</sequence>
<keyword evidence="3" id="KW-1185">Reference proteome</keyword>
<feature type="transmembrane region" description="Helical" evidence="1">
    <location>
        <begin position="64"/>
        <end position="86"/>
    </location>
</feature>
<gene>
    <name evidence="2" type="ORF">CCAM_LOCUS27040</name>
</gene>
<reference evidence="2 3" key="1">
    <citation type="submission" date="2018-04" db="EMBL/GenBank/DDBJ databases">
        <authorList>
            <person name="Vogel A."/>
        </authorList>
    </citation>
    <scope>NUCLEOTIDE SEQUENCE [LARGE SCALE GENOMIC DNA]</scope>
</reference>
<dbReference type="AlphaFoldDB" id="A0A484MA15"/>
<name>A0A484MA15_9ASTE</name>
<evidence type="ECO:0000256" key="1">
    <source>
        <dbReference type="SAM" id="Phobius"/>
    </source>
</evidence>
<evidence type="ECO:0000313" key="2">
    <source>
        <dbReference type="EMBL" id="VFQ85264.1"/>
    </source>
</evidence>
<evidence type="ECO:0000313" key="3">
    <source>
        <dbReference type="Proteomes" id="UP000595140"/>
    </source>
</evidence>